<dbReference type="InterPro" id="IPR000073">
    <property type="entry name" value="AB_hydrolase_1"/>
</dbReference>
<sequence>MTISADDAASPTATALMAPAMYVRLDGPDRGAPILLVHGFSGSSHWFDELANLLAAEYRVIRVDLRGHGRTGGHAGLDPRSQAAAIDSALAFLDITDVLAVGHSFGADVVLELARRGDRVREVAIIGQAPDYSYANLPVGGEIMAMPVLGALLHRFAPPAVVRFAVRASVAPGFPLDNAFADPNRPLLDHRAMSPGMYRVVLAERKARLAADPLDAQVRALGKPCLVIHGDRDQLYDVDRTVARYRAAGATVEIVSGAGHSPNLERPHEVARIIRQWTARRADAGTAL</sequence>
<dbReference type="GO" id="GO:0016020">
    <property type="term" value="C:membrane"/>
    <property type="evidence" value="ECO:0007669"/>
    <property type="project" value="TreeGrafter"/>
</dbReference>
<dbReference type="PRINTS" id="PR00412">
    <property type="entry name" value="EPOXHYDRLASE"/>
</dbReference>
<dbReference type="PANTHER" id="PTHR43798">
    <property type="entry name" value="MONOACYLGLYCEROL LIPASE"/>
    <property type="match status" value="1"/>
</dbReference>
<protein>
    <submittedName>
        <fullName evidence="2">Alpha/beta hydrolase</fullName>
    </submittedName>
</protein>
<evidence type="ECO:0000313" key="2">
    <source>
        <dbReference type="EMBL" id="MBH0781596.1"/>
    </source>
</evidence>
<gene>
    <name evidence="2" type="ORF">IT779_35525</name>
</gene>
<dbReference type="SUPFAM" id="SSF53474">
    <property type="entry name" value="alpha/beta-Hydrolases"/>
    <property type="match status" value="1"/>
</dbReference>
<organism evidence="2 3">
    <name type="scientific">Nocardia bovistercoris</name>
    <dbReference type="NCBI Taxonomy" id="2785916"/>
    <lineage>
        <taxon>Bacteria</taxon>
        <taxon>Bacillati</taxon>
        <taxon>Actinomycetota</taxon>
        <taxon>Actinomycetes</taxon>
        <taxon>Mycobacteriales</taxon>
        <taxon>Nocardiaceae</taxon>
        <taxon>Nocardia</taxon>
    </lineage>
</organism>
<evidence type="ECO:0000313" key="3">
    <source>
        <dbReference type="Proteomes" id="UP000655751"/>
    </source>
</evidence>
<dbReference type="RefSeq" id="WP_198429297.1">
    <property type="nucleotide sequence ID" value="NZ_JADMLG010000026.1"/>
</dbReference>
<dbReference type="EMBL" id="JADMLG010000026">
    <property type="protein sequence ID" value="MBH0781596.1"/>
    <property type="molecule type" value="Genomic_DNA"/>
</dbReference>
<dbReference type="GO" id="GO:0016787">
    <property type="term" value="F:hydrolase activity"/>
    <property type="evidence" value="ECO:0007669"/>
    <property type="project" value="UniProtKB-KW"/>
</dbReference>
<reference evidence="2" key="1">
    <citation type="submission" date="2020-11" db="EMBL/GenBank/DDBJ databases">
        <title>Nocardia NEAU-351.nov., a novel actinomycete isolated from the cow dung.</title>
        <authorList>
            <person name="Zhang X."/>
        </authorList>
    </citation>
    <scope>NUCLEOTIDE SEQUENCE</scope>
    <source>
        <strain evidence="2">NEAU-351</strain>
    </source>
</reference>
<dbReference type="PANTHER" id="PTHR43798:SF33">
    <property type="entry name" value="HYDROLASE, PUTATIVE (AFU_ORTHOLOGUE AFUA_2G14860)-RELATED"/>
    <property type="match status" value="1"/>
</dbReference>
<accession>A0A931N7G8</accession>
<keyword evidence="2" id="KW-0378">Hydrolase</keyword>
<keyword evidence="3" id="KW-1185">Reference proteome</keyword>
<feature type="domain" description="AB hydrolase-1" evidence="1">
    <location>
        <begin position="34"/>
        <end position="272"/>
    </location>
</feature>
<proteinExistence type="predicted"/>
<dbReference type="AlphaFoldDB" id="A0A931N7G8"/>
<dbReference type="InterPro" id="IPR029058">
    <property type="entry name" value="AB_hydrolase_fold"/>
</dbReference>
<name>A0A931N7G8_9NOCA</name>
<dbReference type="Proteomes" id="UP000655751">
    <property type="component" value="Unassembled WGS sequence"/>
</dbReference>
<dbReference type="Gene3D" id="3.40.50.1820">
    <property type="entry name" value="alpha/beta hydrolase"/>
    <property type="match status" value="1"/>
</dbReference>
<evidence type="ECO:0000259" key="1">
    <source>
        <dbReference type="Pfam" id="PF12697"/>
    </source>
</evidence>
<dbReference type="InterPro" id="IPR000639">
    <property type="entry name" value="Epox_hydrolase-like"/>
</dbReference>
<comment type="caution">
    <text evidence="2">The sequence shown here is derived from an EMBL/GenBank/DDBJ whole genome shotgun (WGS) entry which is preliminary data.</text>
</comment>
<dbReference type="InterPro" id="IPR050266">
    <property type="entry name" value="AB_hydrolase_sf"/>
</dbReference>
<dbReference type="Pfam" id="PF12697">
    <property type="entry name" value="Abhydrolase_6"/>
    <property type="match status" value="1"/>
</dbReference>
<dbReference type="PRINTS" id="PR00111">
    <property type="entry name" value="ABHYDROLASE"/>
</dbReference>